<dbReference type="PANTHER" id="PTHR48095:SF5">
    <property type="entry name" value="BLL7292 PROTEIN"/>
    <property type="match status" value="1"/>
</dbReference>
<keyword evidence="6 9" id="KW-0067">ATP-binding</keyword>
<dbReference type="SUPFAM" id="SSF52440">
    <property type="entry name" value="PreATP-grasp domain"/>
    <property type="match status" value="1"/>
</dbReference>
<dbReference type="Pfam" id="PF01039">
    <property type="entry name" value="Carboxyl_trans"/>
    <property type="match status" value="1"/>
</dbReference>
<organism evidence="15 16">
    <name type="scientific">Spongiibacter nanhainus</name>
    <dbReference type="NCBI Taxonomy" id="2794344"/>
    <lineage>
        <taxon>Bacteria</taxon>
        <taxon>Pseudomonadati</taxon>
        <taxon>Pseudomonadota</taxon>
        <taxon>Gammaproteobacteria</taxon>
        <taxon>Cellvibrionales</taxon>
        <taxon>Spongiibacteraceae</taxon>
        <taxon>Spongiibacter</taxon>
    </lineage>
</organism>
<name>A0A7T4QZX4_9GAMM</name>
<dbReference type="Pfam" id="PF02786">
    <property type="entry name" value="CPSase_L_D2"/>
    <property type="match status" value="1"/>
</dbReference>
<comment type="cofactor">
    <cofactor evidence="1">
        <name>biotin</name>
        <dbReference type="ChEBI" id="CHEBI:57586"/>
    </cofactor>
</comment>
<dbReference type="PROSITE" id="PS50968">
    <property type="entry name" value="BIOTINYL_LIPOYL"/>
    <property type="match status" value="1"/>
</dbReference>
<dbReference type="Pfam" id="PF02785">
    <property type="entry name" value="Biotin_carb_C"/>
    <property type="match status" value="1"/>
</dbReference>
<dbReference type="PANTHER" id="PTHR48095">
    <property type="entry name" value="PYRUVATE CARBOXYLASE SUBUNIT A"/>
    <property type="match status" value="1"/>
</dbReference>
<dbReference type="InterPro" id="IPR016185">
    <property type="entry name" value="PreATP-grasp_dom_sf"/>
</dbReference>
<dbReference type="CDD" id="cd06850">
    <property type="entry name" value="biotinyl_domain"/>
    <property type="match status" value="1"/>
</dbReference>
<feature type="domain" description="Lipoyl-binding" evidence="10">
    <location>
        <begin position="477"/>
        <end position="552"/>
    </location>
</feature>
<evidence type="ECO:0000259" key="14">
    <source>
        <dbReference type="PROSITE" id="PS50989"/>
    </source>
</evidence>
<dbReference type="InterPro" id="IPR011054">
    <property type="entry name" value="Rudment_hybrid_motif"/>
</dbReference>
<proteinExistence type="predicted"/>
<dbReference type="InterPro" id="IPR011763">
    <property type="entry name" value="COA_CT_C"/>
</dbReference>
<dbReference type="SMART" id="SM00878">
    <property type="entry name" value="Biotin_carb_C"/>
    <property type="match status" value="1"/>
</dbReference>
<dbReference type="InterPro" id="IPR013815">
    <property type="entry name" value="ATP_grasp_subdomain_1"/>
</dbReference>
<dbReference type="SUPFAM" id="SSF52096">
    <property type="entry name" value="ClpP/crotonase"/>
    <property type="match status" value="2"/>
</dbReference>
<keyword evidence="4" id="KW-0436">Ligase</keyword>
<dbReference type="SUPFAM" id="SSF56059">
    <property type="entry name" value="Glutathione synthetase ATP-binding domain-like"/>
    <property type="match status" value="1"/>
</dbReference>
<evidence type="ECO:0000313" key="15">
    <source>
        <dbReference type="EMBL" id="QQD17865.1"/>
    </source>
</evidence>
<dbReference type="EMBL" id="CP066167">
    <property type="protein sequence ID" value="QQD17865.1"/>
    <property type="molecule type" value="Genomic_DNA"/>
</dbReference>
<dbReference type="AlphaFoldDB" id="A0A7T4QZX4"/>
<gene>
    <name evidence="15" type="ORF">I6N98_16215</name>
</gene>
<evidence type="ECO:0000256" key="3">
    <source>
        <dbReference type="ARBA" id="ARBA00013058"/>
    </source>
</evidence>
<dbReference type="PROSITE" id="PS00867">
    <property type="entry name" value="CPSASE_2"/>
    <property type="match status" value="1"/>
</dbReference>
<dbReference type="Gene3D" id="3.40.50.20">
    <property type="match status" value="1"/>
</dbReference>
<sequence length="1087" mass="116446">MSSQVPPSPSPRPIHRLLIANRGEVAVRIARSAVEMDIETVAVFSEDDASCGHLRHANISHPLSGTGAAAYLDIQALISAAKHHQCDAVHPGYGLLSENPALAEACLQEGLIFVGPDAATLSKLGDKSRARQLAQQSGLAISAGTEGATSLEDATAFFNALPAGNSMMIKALAGGGGKGMRVVKRADELNTAYQRCQSEAQRAFGSAEVYVERYIANARHIEVQIAGDGDQVVHLGERECSLQRQHQKLMEIAPSPSLDKQTRQAILDAALRIAQACHYRGLATVEFLLDQDSGEFVFLEVNPRLQVEHTVTEEVYGMDLVAVQLQLAAGRSLANLNLLGSASSPSHSPRGYAIQLRINAEQLSSEGTALPASGTLTEFRPPGGPGIRLDTHAYAGYTPNGAFDSLLAKLVVSSPTADFAAVIRKARRAVEEFCISGIATNLSFFSKLLAREDVTRNTVNTRYVELHAAELCDTGSGNSAPDSGEICAPLNGIVNSVTVSDGERVAQGQELATIEAMKLEHAITAPSHGVITSVCGRAGEPVTQGQALFTFETGEADTTQAATESHQDLDAVRPDLALLQARLAETEDSARPRAVEKRRSRGQRTARENIADLCDPGSFTEYGQLTVAYLHARHSDETLRETTPADGFVMGMATINASLVGESAAQVVVGSYDATVMAGTQGHKNHQKTDRLFDLAREHRLPLVLFAEGGGGRPREDPVTIAALQNESFRKLAELSGHVPVVGIVSGRCFAGNAALLGMADVIIATDNSNIGMAGPALIEAGGLGQFAPEDIGPIGTQRRNGVVDISVKDEAEAVAVGKAYLSYFQGPVQHWQADDPRRLRHVIPENRLRAYDVRRVIHTLADSDSVLELRRDFGQAYVTALIRIEGRPMGVIANNPLHNAGAIDADSADKASRFMRLCDAHRLPILSLIDTPGIMVGPEAEESALVRHAARLFVTAASITVPIFAIVLRKAYGLGAMAAAGGDFHTPFFTVAWPTGELGGMGLEGGVRLAYKKELEAITDPEERQRFFEERVASRYRKGQATYIASYFELDAVIDPADSRQWIRRGLDATANSLAKSSKGRFIDTW</sequence>
<reference evidence="15 16" key="1">
    <citation type="submission" date="2020-12" db="EMBL/GenBank/DDBJ databases">
        <authorList>
            <person name="Shan Y."/>
        </authorList>
    </citation>
    <scope>NUCLEOTIDE SEQUENCE [LARGE SCALE GENOMIC DNA]</scope>
    <source>
        <strain evidence="16">csc3.9</strain>
    </source>
</reference>
<evidence type="ECO:0000256" key="7">
    <source>
        <dbReference type="ARBA" id="ARBA00023267"/>
    </source>
</evidence>
<evidence type="ECO:0000259" key="11">
    <source>
        <dbReference type="PROSITE" id="PS50975"/>
    </source>
</evidence>
<feature type="domain" description="ATP-grasp" evidence="11">
    <location>
        <begin position="131"/>
        <end position="329"/>
    </location>
</feature>
<dbReference type="PROSITE" id="PS50975">
    <property type="entry name" value="ATP_GRASP"/>
    <property type="match status" value="1"/>
</dbReference>
<dbReference type="GO" id="GO:0005524">
    <property type="term" value="F:ATP binding"/>
    <property type="evidence" value="ECO:0007669"/>
    <property type="project" value="UniProtKB-UniRule"/>
</dbReference>
<dbReference type="SUPFAM" id="SSF51246">
    <property type="entry name" value="Rudiment single hybrid motif"/>
    <property type="match status" value="1"/>
</dbReference>
<dbReference type="InterPro" id="IPR005482">
    <property type="entry name" value="Biotin_COase_C"/>
</dbReference>
<dbReference type="Gene3D" id="3.30.470.20">
    <property type="entry name" value="ATP-grasp fold, B domain"/>
    <property type="match status" value="1"/>
</dbReference>
<evidence type="ECO:0000259" key="10">
    <source>
        <dbReference type="PROSITE" id="PS50968"/>
    </source>
</evidence>
<evidence type="ECO:0000256" key="2">
    <source>
        <dbReference type="ARBA" id="ARBA00004956"/>
    </source>
</evidence>
<dbReference type="InterPro" id="IPR011053">
    <property type="entry name" value="Single_hybrid_motif"/>
</dbReference>
<dbReference type="EC" id="6.4.1.2" evidence="3"/>
<dbReference type="InterPro" id="IPR011762">
    <property type="entry name" value="COA_CT_N"/>
</dbReference>
<comment type="pathway">
    <text evidence="2">Lipid metabolism; malonyl-CoA biosynthesis; malonyl-CoA from acetyl-CoA: step 1/1.</text>
</comment>
<dbReference type="GO" id="GO:0046872">
    <property type="term" value="F:metal ion binding"/>
    <property type="evidence" value="ECO:0007669"/>
    <property type="project" value="InterPro"/>
</dbReference>
<feature type="domain" description="CoA carboxyltransferase C-terminal" evidence="14">
    <location>
        <begin position="833"/>
        <end position="1077"/>
    </location>
</feature>
<dbReference type="Gene3D" id="2.40.50.100">
    <property type="match status" value="1"/>
</dbReference>
<keyword evidence="8" id="KW-0511">Multifunctional enzyme</keyword>
<dbReference type="Pfam" id="PF00289">
    <property type="entry name" value="Biotin_carb_N"/>
    <property type="match status" value="1"/>
</dbReference>
<accession>A0A7T4QZX4</accession>
<evidence type="ECO:0000313" key="16">
    <source>
        <dbReference type="Proteomes" id="UP000596063"/>
    </source>
</evidence>
<dbReference type="KEGG" id="snan:I6N98_16215"/>
<dbReference type="PROSITE" id="PS50979">
    <property type="entry name" value="BC"/>
    <property type="match status" value="1"/>
</dbReference>
<evidence type="ECO:0000256" key="1">
    <source>
        <dbReference type="ARBA" id="ARBA00001953"/>
    </source>
</evidence>
<dbReference type="InterPro" id="IPR011764">
    <property type="entry name" value="Biotin_carboxylation_dom"/>
</dbReference>
<dbReference type="UniPathway" id="UPA00655">
    <property type="reaction ID" value="UER00711"/>
</dbReference>
<dbReference type="InterPro" id="IPR029045">
    <property type="entry name" value="ClpP/crotonase-like_dom_sf"/>
</dbReference>
<protein>
    <recommendedName>
        <fullName evidence="3">acetyl-CoA carboxylase</fullName>
        <ecNumber evidence="3">6.4.1.2</ecNumber>
    </recommendedName>
</protein>
<evidence type="ECO:0000256" key="9">
    <source>
        <dbReference type="PROSITE-ProRule" id="PRU00409"/>
    </source>
</evidence>
<dbReference type="GO" id="GO:2001295">
    <property type="term" value="P:malonyl-CoA biosynthetic process"/>
    <property type="evidence" value="ECO:0007669"/>
    <property type="project" value="UniProtKB-UniPathway"/>
</dbReference>
<dbReference type="InterPro" id="IPR005481">
    <property type="entry name" value="BC-like_N"/>
</dbReference>
<keyword evidence="16" id="KW-1185">Reference proteome</keyword>
<evidence type="ECO:0000259" key="13">
    <source>
        <dbReference type="PROSITE" id="PS50980"/>
    </source>
</evidence>
<dbReference type="PROSITE" id="PS00188">
    <property type="entry name" value="BIOTIN"/>
    <property type="match status" value="1"/>
</dbReference>
<evidence type="ECO:0000256" key="4">
    <source>
        <dbReference type="ARBA" id="ARBA00022598"/>
    </source>
</evidence>
<evidence type="ECO:0000256" key="5">
    <source>
        <dbReference type="ARBA" id="ARBA00022741"/>
    </source>
</evidence>
<dbReference type="Proteomes" id="UP000596063">
    <property type="component" value="Chromosome"/>
</dbReference>
<dbReference type="SUPFAM" id="SSF51230">
    <property type="entry name" value="Single hybrid motif"/>
    <property type="match status" value="1"/>
</dbReference>
<evidence type="ECO:0000256" key="6">
    <source>
        <dbReference type="ARBA" id="ARBA00022840"/>
    </source>
</evidence>
<dbReference type="Gene3D" id="3.90.226.10">
    <property type="entry name" value="2-enoyl-CoA Hydratase, Chain A, domain 1"/>
    <property type="match status" value="2"/>
</dbReference>
<dbReference type="GO" id="GO:0003989">
    <property type="term" value="F:acetyl-CoA carboxylase activity"/>
    <property type="evidence" value="ECO:0007669"/>
    <property type="project" value="UniProtKB-EC"/>
</dbReference>
<keyword evidence="5 9" id="KW-0547">Nucleotide-binding</keyword>
<evidence type="ECO:0000256" key="8">
    <source>
        <dbReference type="ARBA" id="ARBA00023268"/>
    </source>
</evidence>
<dbReference type="InterPro" id="IPR011761">
    <property type="entry name" value="ATP-grasp"/>
</dbReference>
<evidence type="ECO:0000259" key="12">
    <source>
        <dbReference type="PROSITE" id="PS50979"/>
    </source>
</evidence>
<dbReference type="PROSITE" id="PS50989">
    <property type="entry name" value="COA_CT_CTER"/>
    <property type="match status" value="1"/>
</dbReference>
<dbReference type="InterPro" id="IPR034733">
    <property type="entry name" value="AcCoA_carboxyl_beta"/>
</dbReference>
<feature type="domain" description="CoA carboxyltransferase N-terminal" evidence="13">
    <location>
        <begin position="571"/>
        <end position="839"/>
    </location>
</feature>
<dbReference type="InterPro" id="IPR005479">
    <property type="entry name" value="CPAse_ATP-bd"/>
</dbReference>
<keyword evidence="7" id="KW-0092">Biotin</keyword>
<dbReference type="InterPro" id="IPR051602">
    <property type="entry name" value="ACC_Biotin_Carboxylase"/>
</dbReference>
<dbReference type="InterPro" id="IPR000089">
    <property type="entry name" value="Biotin_lipoyl"/>
</dbReference>
<dbReference type="Gene3D" id="3.30.1490.20">
    <property type="entry name" value="ATP-grasp fold, A domain"/>
    <property type="match status" value="1"/>
</dbReference>
<dbReference type="RefSeq" id="WP_198569364.1">
    <property type="nucleotide sequence ID" value="NZ_CP066167.1"/>
</dbReference>
<dbReference type="Pfam" id="PF00364">
    <property type="entry name" value="Biotin_lipoyl"/>
    <property type="match status" value="1"/>
</dbReference>
<feature type="domain" description="Biotin carboxylation" evidence="12">
    <location>
        <begin position="13"/>
        <end position="469"/>
    </location>
</feature>
<dbReference type="InterPro" id="IPR001882">
    <property type="entry name" value="Biotin_BS"/>
</dbReference>
<dbReference type="PROSITE" id="PS50980">
    <property type="entry name" value="COA_CT_NTER"/>
    <property type="match status" value="1"/>
</dbReference>